<keyword evidence="4" id="KW-1185">Reference proteome</keyword>
<dbReference type="AlphaFoldDB" id="A0A1I6CQF3"/>
<proteinExistence type="predicted"/>
<dbReference type="OrthoDB" id="9785144at2"/>
<feature type="domain" description="ChsH2 C-terminal OB-fold" evidence="1">
    <location>
        <begin position="50"/>
        <end position="110"/>
    </location>
</feature>
<accession>A0A1I6CQF3</accession>
<dbReference type="InterPro" id="IPR052513">
    <property type="entry name" value="Thioester_dehydratase-like"/>
</dbReference>
<dbReference type="STRING" id="39060.SAMN05660706_101190"/>
<evidence type="ECO:0000259" key="1">
    <source>
        <dbReference type="Pfam" id="PF01796"/>
    </source>
</evidence>
<dbReference type="PANTHER" id="PTHR34075:SF5">
    <property type="entry name" value="BLR3430 PROTEIN"/>
    <property type="match status" value="1"/>
</dbReference>
<sequence>MTYPLTHRQYYEGLKAGKLLGLKCKNCGSYTVPPKICCAECGGTDVEVAQLSGRGEIRTFTVIRVAPEGFKAPYIVALAELEEGPWLMGNVDGLDPANTVEDITGKKVKVGHRVIPPTNYTAGEGVAVTFLLE</sequence>
<dbReference type="InterPro" id="IPR012340">
    <property type="entry name" value="NA-bd_OB-fold"/>
</dbReference>
<reference evidence="4" key="1">
    <citation type="submission" date="2016-10" db="EMBL/GenBank/DDBJ databases">
        <authorList>
            <person name="Varghese N."/>
            <person name="Submissions S."/>
        </authorList>
    </citation>
    <scope>NUCLEOTIDE SEQUENCE [LARGE SCALE GENOMIC DNA]</scope>
    <source>
        <strain evidence="4">DSM 3669</strain>
    </source>
</reference>
<evidence type="ECO:0008006" key="5">
    <source>
        <dbReference type="Google" id="ProtNLM"/>
    </source>
</evidence>
<dbReference type="RefSeq" id="WP_092481586.1">
    <property type="nucleotide sequence ID" value="NZ_FOYM01000001.1"/>
</dbReference>
<dbReference type="Pfam" id="PF01796">
    <property type="entry name" value="OB_ChsH2_C"/>
    <property type="match status" value="1"/>
</dbReference>
<name>A0A1I6CQF3_9FIRM</name>
<evidence type="ECO:0000313" key="4">
    <source>
        <dbReference type="Proteomes" id="UP000199584"/>
    </source>
</evidence>
<dbReference type="Pfam" id="PF12172">
    <property type="entry name" value="zf-ChsH2"/>
    <property type="match status" value="1"/>
</dbReference>
<dbReference type="Proteomes" id="UP000199584">
    <property type="component" value="Unassembled WGS sequence"/>
</dbReference>
<evidence type="ECO:0000313" key="3">
    <source>
        <dbReference type="EMBL" id="SFQ95412.1"/>
    </source>
</evidence>
<dbReference type="PANTHER" id="PTHR34075">
    <property type="entry name" value="BLR3430 PROTEIN"/>
    <property type="match status" value="1"/>
</dbReference>
<feature type="domain" description="ChsH2 rubredoxin-like zinc ribbon" evidence="2">
    <location>
        <begin position="12"/>
        <end position="47"/>
    </location>
</feature>
<dbReference type="InterPro" id="IPR002878">
    <property type="entry name" value="ChsH2_C"/>
</dbReference>
<protein>
    <recommendedName>
        <fullName evidence="5">DUF35 domain-containing protein</fullName>
    </recommendedName>
</protein>
<dbReference type="SUPFAM" id="SSF50249">
    <property type="entry name" value="Nucleic acid-binding proteins"/>
    <property type="match status" value="1"/>
</dbReference>
<dbReference type="InterPro" id="IPR022002">
    <property type="entry name" value="ChsH2_Znr"/>
</dbReference>
<organism evidence="3 4">
    <name type="scientific">Desulfoscipio geothermicus DSM 3669</name>
    <dbReference type="NCBI Taxonomy" id="1121426"/>
    <lineage>
        <taxon>Bacteria</taxon>
        <taxon>Bacillati</taxon>
        <taxon>Bacillota</taxon>
        <taxon>Clostridia</taxon>
        <taxon>Eubacteriales</taxon>
        <taxon>Desulfallaceae</taxon>
        <taxon>Desulfoscipio</taxon>
    </lineage>
</organism>
<gene>
    <name evidence="3" type="ORF">SAMN05660706_101190</name>
</gene>
<evidence type="ECO:0000259" key="2">
    <source>
        <dbReference type="Pfam" id="PF12172"/>
    </source>
</evidence>
<dbReference type="Gene3D" id="6.10.30.10">
    <property type="match status" value="1"/>
</dbReference>
<dbReference type="EMBL" id="FOYM01000001">
    <property type="protein sequence ID" value="SFQ95412.1"/>
    <property type="molecule type" value="Genomic_DNA"/>
</dbReference>